<dbReference type="PANTHER" id="PTHR24023">
    <property type="entry name" value="COLLAGEN ALPHA"/>
    <property type="match status" value="1"/>
</dbReference>
<dbReference type="InterPro" id="IPR050149">
    <property type="entry name" value="Collagen_superfamily"/>
</dbReference>
<reference evidence="3" key="1">
    <citation type="submission" date="2018-07" db="EMBL/GenBank/DDBJ databases">
        <authorList>
            <consortium name="PulseNet: The National Subtyping Network for Foodborne Disease Surveillance"/>
            <person name="Tarr C.L."/>
            <person name="Trees E."/>
            <person name="Katz L.S."/>
            <person name="Carleton-Romer H.A."/>
            <person name="Stroika S."/>
            <person name="Kucerova Z."/>
            <person name="Roache K.F."/>
            <person name="Sabol A.L."/>
            <person name="Besser J."/>
            <person name="Gerner-Smidt P."/>
        </authorList>
    </citation>
    <scope>NUCLEOTIDE SEQUENCE</scope>
    <source>
        <strain evidence="3">PNUSAS018280</strain>
    </source>
</reference>
<dbReference type="InterPro" id="IPR008969">
    <property type="entry name" value="CarboxyPept-like_regulatory"/>
</dbReference>
<dbReference type="Pfam" id="PF08400">
    <property type="entry name" value="phage_tail_N"/>
    <property type="match status" value="1"/>
</dbReference>
<evidence type="ECO:0000313" key="3">
    <source>
        <dbReference type="EMBL" id="EBT2267538.1"/>
    </source>
</evidence>
<organism evidence="3">
    <name type="scientific">Salmonella enterica</name>
    <name type="common">Salmonella choleraesuis</name>
    <dbReference type="NCBI Taxonomy" id="28901"/>
    <lineage>
        <taxon>Bacteria</taxon>
        <taxon>Pseudomonadati</taxon>
        <taxon>Pseudomonadota</taxon>
        <taxon>Gammaproteobacteria</taxon>
        <taxon>Enterobacterales</taxon>
        <taxon>Enterobacteriaceae</taxon>
        <taxon>Salmonella</taxon>
    </lineage>
</organism>
<comment type="caution">
    <text evidence="3">The sequence shown here is derived from an EMBL/GenBank/DDBJ whole genome shotgun (WGS) entry which is preliminary data.</text>
</comment>
<proteinExistence type="predicted"/>
<evidence type="ECO:0000259" key="2">
    <source>
        <dbReference type="Pfam" id="PF08400"/>
    </source>
</evidence>
<feature type="domain" description="Lambda-like tail fibre protein N-terminal" evidence="2">
    <location>
        <begin position="1"/>
        <end position="127"/>
    </location>
</feature>
<name>A0A5V1PBC2_SALER</name>
<accession>A0A5V1PBC2</accession>
<dbReference type="Pfam" id="PF01391">
    <property type="entry name" value="Collagen"/>
    <property type="match status" value="1"/>
</dbReference>
<feature type="compositionally biased region" description="Basic and acidic residues" evidence="1">
    <location>
        <begin position="115"/>
        <end position="125"/>
    </location>
</feature>
<feature type="compositionally biased region" description="Low complexity" evidence="1">
    <location>
        <begin position="200"/>
        <end position="216"/>
    </location>
</feature>
<dbReference type="AlphaFoldDB" id="A0A5V1PBC2"/>
<dbReference type="EMBL" id="AAGYBI010000003">
    <property type="protein sequence ID" value="EBT2267538.1"/>
    <property type="molecule type" value="Genomic_DNA"/>
</dbReference>
<dbReference type="Gene3D" id="2.60.40.1120">
    <property type="entry name" value="Carboxypeptidase-like, regulatory domain"/>
    <property type="match status" value="1"/>
</dbReference>
<evidence type="ECO:0000256" key="1">
    <source>
        <dbReference type="SAM" id="MobiDB-lite"/>
    </source>
</evidence>
<dbReference type="PANTHER" id="PTHR24023:SF1082">
    <property type="entry name" value="COLLAGEN TRIPLE HELIX REPEAT"/>
    <property type="match status" value="1"/>
</dbReference>
<dbReference type="GO" id="GO:0031012">
    <property type="term" value="C:extracellular matrix"/>
    <property type="evidence" value="ECO:0007669"/>
    <property type="project" value="TreeGrafter"/>
</dbReference>
<sequence length="342" mass="34394">MPVLISGVLKDGTGYPVPDCTIELKATRTSATVIVTTVAEHQPGETGSYSMQVEPGRYRVTLCVTGRQPAFVGEIDVVAEDKPGTLNDFLLRETDAEYYPDSLRRLEAAADEAVRRAEEAAEKAETAVGPQGPKGDTGARGPAGPQGPKGDTGLQGPKGDAGPAGPKGETGAKGDKGDPGGPQGPKGDTGPVGAPGPQGPRGDTGAAGPAGPQGPKGDTGPQGPQGEKGDTGPQGDPGLSAYDTWVAEQPAGSDTSVDAFLAYLRGGSSVPKPGDVGSYVLARASGGGGGFGAEVEGNSLAPAANIDGDFWMTENFSLTGTWVAAGYFSDAGAQTTLFLRVR</sequence>
<gene>
    <name evidence="3" type="ORF">CI531_03095</name>
</gene>
<dbReference type="SUPFAM" id="SSF49464">
    <property type="entry name" value="Carboxypeptidase regulatory domain-like"/>
    <property type="match status" value="1"/>
</dbReference>
<protein>
    <recommendedName>
        <fullName evidence="2">Lambda-like tail fibre protein N-terminal domain-containing protein</fullName>
    </recommendedName>
</protein>
<feature type="compositionally biased region" description="Low complexity" evidence="1">
    <location>
        <begin position="157"/>
        <end position="167"/>
    </location>
</feature>
<dbReference type="GO" id="GO:0005615">
    <property type="term" value="C:extracellular space"/>
    <property type="evidence" value="ECO:0007669"/>
    <property type="project" value="TreeGrafter"/>
</dbReference>
<dbReference type="InterPro" id="IPR013609">
    <property type="entry name" value="Stf-like_N"/>
</dbReference>
<feature type="region of interest" description="Disordered" evidence="1">
    <location>
        <begin position="115"/>
        <end position="241"/>
    </location>
</feature>
<dbReference type="InterPro" id="IPR008160">
    <property type="entry name" value="Collagen"/>
</dbReference>